<comment type="caution">
    <text evidence="1">The sequence shown here is derived from an EMBL/GenBank/DDBJ whole genome shotgun (WGS) entry which is preliminary data.</text>
</comment>
<protein>
    <submittedName>
        <fullName evidence="1">Uncharacterized protein</fullName>
    </submittedName>
</protein>
<reference evidence="1 2" key="1">
    <citation type="submission" date="2020-10" db="EMBL/GenBank/DDBJ databases">
        <title>Plant Genome Project.</title>
        <authorList>
            <person name="Zhang R.-G."/>
        </authorList>
    </citation>
    <scope>NUCLEOTIDE SEQUENCE [LARGE SCALE GENOMIC DNA]</scope>
    <source>
        <strain evidence="1">FAFU-HL-1</strain>
        <tissue evidence="1">Leaf</tissue>
    </source>
</reference>
<dbReference type="EMBL" id="JADGMS010000010">
    <property type="protein sequence ID" value="KAF9674667.1"/>
    <property type="molecule type" value="Genomic_DNA"/>
</dbReference>
<evidence type="ECO:0000313" key="1">
    <source>
        <dbReference type="EMBL" id="KAF9674667.1"/>
    </source>
</evidence>
<organism evidence="1 2">
    <name type="scientific">Salix dunnii</name>
    <dbReference type="NCBI Taxonomy" id="1413687"/>
    <lineage>
        <taxon>Eukaryota</taxon>
        <taxon>Viridiplantae</taxon>
        <taxon>Streptophyta</taxon>
        <taxon>Embryophyta</taxon>
        <taxon>Tracheophyta</taxon>
        <taxon>Spermatophyta</taxon>
        <taxon>Magnoliopsida</taxon>
        <taxon>eudicotyledons</taxon>
        <taxon>Gunneridae</taxon>
        <taxon>Pentapetalae</taxon>
        <taxon>rosids</taxon>
        <taxon>fabids</taxon>
        <taxon>Malpighiales</taxon>
        <taxon>Salicaceae</taxon>
        <taxon>Saliceae</taxon>
        <taxon>Salix</taxon>
    </lineage>
</organism>
<accession>A0A835JRI7</accession>
<evidence type="ECO:0000313" key="2">
    <source>
        <dbReference type="Proteomes" id="UP000657918"/>
    </source>
</evidence>
<keyword evidence="2" id="KW-1185">Reference proteome</keyword>
<dbReference type="Proteomes" id="UP000657918">
    <property type="component" value="Unassembled WGS sequence"/>
</dbReference>
<sequence>MSTKDFSRDLFQITGRENNQSPLLLQNTSTKDGKSIAPFGIVFAIDDPLTDGPDQTSEII</sequence>
<dbReference type="AlphaFoldDB" id="A0A835JRI7"/>
<gene>
    <name evidence="1" type="ORF">SADUNF_Sadunf10G0150800</name>
</gene>
<name>A0A835JRI7_9ROSI</name>
<proteinExistence type="predicted"/>